<dbReference type="PANTHER" id="PTHR15180">
    <property type="entry name" value="GENERAL TRANSCRIPTION FACTOR 3C POLYPEPTIDE 1"/>
    <property type="match status" value="1"/>
</dbReference>
<dbReference type="EMBL" id="AZBU02000005">
    <property type="protein sequence ID" value="TKR76348.1"/>
    <property type="molecule type" value="Genomic_DNA"/>
</dbReference>
<dbReference type="OrthoDB" id="68020at2759"/>
<name>A0A4U5N253_STECR</name>
<reference evidence="2 3" key="1">
    <citation type="journal article" date="2015" name="Genome Biol.">
        <title>Comparative genomics of Steinernema reveals deeply conserved gene regulatory networks.</title>
        <authorList>
            <person name="Dillman A.R."/>
            <person name="Macchietto M."/>
            <person name="Porter C.F."/>
            <person name="Rogers A."/>
            <person name="Williams B."/>
            <person name="Antoshechkin I."/>
            <person name="Lee M.M."/>
            <person name="Goodwin Z."/>
            <person name="Lu X."/>
            <person name="Lewis E.E."/>
            <person name="Goodrich-Blair H."/>
            <person name="Stock S.P."/>
            <person name="Adams B.J."/>
            <person name="Sternberg P.W."/>
            <person name="Mortazavi A."/>
        </authorList>
    </citation>
    <scope>NUCLEOTIDE SEQUENCE [LARGE SCALE GENOMIC DNA]</scope>
    <source>
        <strain evidence="2 3">ALL</strain>
    </source>
</reference>
<dbReference type="InterPro" id="IPR056467">
    <property type="entry name" value="eWH_GTF3C1"/>
</dbReference>
<evidence type="ECO:0000313" key="3">
    <source>
        <dbReference type="Proteomes" id="UP000298663"/>
    </source>
</evidence>
<evidence type="ECO:0000259" key="1">
    <source>
        <dbReference type="Pfam" id="PF24101"/>
    </source>
</evidence>
<dbReference type="GO" id="GO:0003677">
    <property type="term" value="F:DNA binding"/>
    <property type="evidence" value="ECO:0007669"/>
    <property type="project" value="InterPro"/>
</dbReference>
<evidence type="ECO:0000313" key="2">
    <source>
        <dbReference type="EMBL" id="TKR76348.1"/>
    </source>
</evidence>
<proteinExistence type="predicted"/>
<dbReference type="Proteomes" id="UP000298663">
    <property type="component" value="Unassembled WGS sequence"/>
</dbReference>
<dbReference type="GO" id="GO:0006384">
    <property type="term" value="P:transcription initiation at RNA polymerase III promoter"/>
    <property type="evidence" value="ECO:0007669"/>
    <property type="project" value="InterPro"/>
</dbReference>
<dbReference type="InterPro" id="IPR044210">
    <property type="entry name" value="Tfc3-like"/>
</dbReference>
<dbReference type="AlphaFoldDB" id="A0A4U5N253"/>
<feature type="domain" description="GTF3C1 extended winged-helix" evidence="1">
    <location>
        <begin position="17"/>
        <end position="127"/>
    </location>
</feature>
<organism evidence="2 3">
    <name type="scientific">Steinernema carpocapsae</name>
    <name type="common">Entomopathogenic nematode</name>
    <dbReference type="NCBI Taxonomy" id="34508"/>
    <lineage>
        <taxon>Eukaryota</taxon>
        <taxon>Metazoa</taxon>
        <taxon>Ecdysozoa</taxon>
        <taxon>Nematoda</taxon>
        <taxon>Chromadorea</taxon>
        <taxon>Rhabditida</taxon>
        <taxon>Tylenchina</taxon>
        <taxon>Panagrolaimomorpha</taxon>
        <taxon>Strongyloidoidea</taxon>
        <taxon>Steinernematidae</taxon>
        <taxon>Steinernema</taxon>
    </lineage>
</organism>
<comment type="caution">
    <text evidence="2">The sequence shown here is derived from an EMBL/GenBank/DDBJ whole genome shotgun (WGS) entry which is preliminary data.</text>
</comment>
<gene>
    <name evidence="2" type="ORF">L596_017498</name>
</gene>
<keyword evidence="3" id="KW-1185">Reference proteome</keyword>
<reference evidence="2 3" key="2">
    <citation type="journal article" date="2019" name="G3 (Bethesda)">
        <title>Hybrid Assembly of the Genome of the Entomopathogenic Nematode Steinernema carpocapsae Identifies the X-Chromosome.</title>
        <authorList>
            <person name="Serra L."/>
            <person name="Macchietto M."/>
            <person name="Macias-Munoz A."/>
            <person name="McGill C.J."/>
            <person name="Rodriguez I.M."/>
            <person name="Rodriguez B."/>
            <person name="Murad R."/>
            <person name="Mortazavi A."/>
        </authorList>
    </citation>
    <scope>NUCLEOTIDE SEQUENCE [LARGE SCALE GENOMIC DNA]</scope>
    <source>
        <strain evidence="2 3">ALL</strain>
    </source>
</reference>
<dbReference type="PANTHER" id="PTHR15180:SF1">
    <property type="entry name" value="GENERAL TRANSCRIPTION FACTOR 3C POLYPEPTIDE 1"/>
    <property type="match status" value="1"/>
</dbReference>
<sequence length="847" mass="98359">MGDVIKFPNTTLSTLRISDVSLNRLVFLLRSLEEERVIVTLNKCMKMVQHMELTGGYNFQIDKKSLLKCLHALEKKNLCRVFETAVCEDRVVTQIKVICHREIDNVNHPDVNLAIRTAIDSFHAEGRVFPHGQLRVLKKRTQTEDDFDSIVQNTQTIGDITREIVNLHWSQMRIEDRLTLYRLHMTDINRGGYVKEEVKDEDVTTIADDSAMDVDETGPLIPDIKAEPTSPNMNRTLLGLPNDCGVQSKMVRCAIIHEILYHFVYSFDNFEGLPNVYERFPPALSVDEIKAEEVPVYVDADTPTRFMPPLPPFSNAQQGWFMLQDFLNVFPLSVYVLLMPLPKNCPDVHNYLVDPFRRHTILGDLPLHIRMPLLKDKKFVKYLEHVILCLCSYGLMRQMPNPDVRRFNSAHSAVFYVAKEAILMDTSTSEKGYSTVSPAPHPDGYTQHHYKFKSEKDIQFYWHHLRAIALSTPLSFRQVKKGDETIQLNTSNHGSAQDARNNYRKYAMGTFDRSQIMGDPSEEYSVVLPIKPNDGCAGFACDLFVHLKRHWDLNPRPGEYISWFINKWRNDAENARDHVESRVEKLQSHWNSFIIALMPSDMEMVKRYTTEDAEHVVEIGDCKDDRDSTHGRIKKLRPFALRMHKTPQEKASRGNKTKKRKLDEIDMLSETRRMFLRSRFSAKERDMLVLIRAVSFFLNPVYRFWLNPVVLRDIMHDLVPESRCKTVQSLMAAGVRELARPYRLDYMQRIVKILCTFDEMRNLREQLFNNPLVDPEEKRKFFLDAFLAANRLLFIPHSDILCLIEVSSEGILRPASLHGFQRRIRRSDSARLRLSDHRTEQLRPNPG</sequence>
<dbReference type="GO" id="GO:0042791">
    <property type="term" value="P:5S class rRNA transcription by RNA polymerase III"/>
    <property type="evidence" value="ECO:0007669"/>
    <property type="project" value="TreeGrafter"/>
</dbReference>
<dbReference type="STRING" id="34508.A0A4U5N253"/>
<accession>A0A4U5N253</accession>
<dbReference type="Pfam" id="PF24101">
    <property type="entry name" value="WHD_GTF3C1"/>
    <property type="match status" value="1"/>
</dbReference>
<protein>
    <recommendedName>
        <fullName evidence="1">GTF3C1 extended winged-helix domain-containing protein</fullName>
    </recommendedName>
</protein>
<dbReference type="GO" id="GO:0000127">
    <property type="term" value="C:transcription factor TFIIIC complex"/>
    <property type="evidence" value="ECO:0007669"/>
    <property type="project" value="InterPro"/>
</dbReference>